<accession>K8F407</accession>
<evidence type="ECO:0000259" key="7">
    <source>
        <dbReference type="PROSITE" id="PS51471"/>
    </source>
</evidence>
<dbReference type="InterPro" id="IPR005123">
    <property type="entry name" value="Oxoglu/Fe-dep_dioxygenase_dom"/>
</dbReference>
<dbReference type="OrthoDB" id="498478at2759"/>
<dbReference type="GO" id="GO:0031543">
    <property type="term" value="F:peptidyl-proline dioxygenase activity"/>
    <property type="evidence" value="ECO:0007669"/>
    <property type="project" value="TreeGrafter"/>
</dbReference>
<dbReference type="Gene3D" id="2.60.120.620">
    <property type="entry name" value="q2cbj1_9rhob like domain"/>
    <property type="match status" value="1"/>
</dbReference>
<dbReference type="InterPro" id="IPR006620">
    <property type="entry name" value="Pro_4_hyd_alph"/>
</dbReference>
<evidence type="ECO:0000313" key="8">
    <source>
        <dbReference type="EMBL" id="CCO16273.1"/>
    </source>
</evidence>
<proteinExistence type="predicted"/>
<dbReference type="PANTHER" id="PTHR12907:SF26">
    <property type="entry name" value="HIF PROLYL HYDROXYLASE, ISOFORM C"/>
    <property type="match status" value="1"/>
</dbReference>
<evidence type="ECO:0000256" key="4">
    <source>
        <dbReference type="ARBA" id="ARBA00022964"/>
    </source>
</evidence>
<gene>
    <name evidence="8" type="ORF">Bathy04g00800</name>
</gene>
<name>K8F407_9CHLO</name>
<evidence type="ECO:0000256" key="3">
    <source>
        <dbReference type="ARBA" id="ARBA00022896"/>
    </source>
</evidence>
<dbReference type="GO" id="GO:0031418">
    <property type="term" value="F:L-ascorbic acid binding"/>
    <property type="evidence" value="ECO:0007669"/>
    <property type="project" value="UniProtKB-KW"/>
</dbReference>
<keyword evidence="6" id="KW-0408">Iron</keyword>
<organism evidence="8 9">
    <name type="scientific">Bathycoccus prasinos</name>
    <dbReference type="NCBI Taxonomy" id="41875"/>
    <lineage>
        <taxon>Eukaryota</taxon>
        <taxon>Viridiplantae</taxon>
        <taxon>Chlorophyta</taxon>
        <taxon>Mamiellophyceae</taxon>
        <taxon>Mamiellales</taxon>
        <taxon>Bathycoccaceae</taxon>
        <taxon>Bathycoccus</taxon>
    </lineage>
</organism>
<evidence type="ECO:0000256" key="5">
    <source>
        <dbReference type="ARBA" id="ARBA00023002"/>
    </source>
</evidence>
<dbReference type="SUPFAM" id="SSF51197">
    <property type="entry name" value="Clavaminate synthase-like"/>
    <property type="match status" value="1"/>
</dbReference>
<dbReference type="GO" id="GO:0071456">
    <property type="term" value="P:cellular response to hypoxia"/>
    <property type="evidence" value="ECO:0007669"/>
    <property type="project" value="TreeGrafter"/>
</dbReference>
<keyword evidence="3" id="KW-0847">Vitamin C</keyword>
<dbReference type="KEGG" id="bpg:Bathy04g00800"/>
<feature type="domain" description="Fe2OG dioxygenase" evidence="7">
    <location>
        <begin position="359"/>
        <end position="458"/>
    </location>
</feature>
<keyword evidence="2" id="KW-0479">Metal-binding</keyword>
<dbReference type="AlphaFoldDB" id="K8F407"/>
<keyword evidence="5" id="KW-0560">Oxidoreductase</keyword>
<dbReference type="SMART" id="SM00702">
    <property type="entry name" value="P4Hc"/>
    <property type="match status" value="1"/>
</dbReference>
<evidence type="ECO:0000313" key="9">
    <source>
        <dbReference type="Proteomes" id="UP000198341"/>
    </source>
</evidence>
<dbReference type="GeneID" id="19016538"/>
<evidence type="ECO:0000256" key="2">
    <source>
        <dbReference type="ARBA" id="ARBA00022723"/>
    </source>
</evidence>
<dbReference type="PANTHER" id="PTHR12907">
    <property type="entry name" value="EGL NINE HOMOLOG-RELATED"/>
    <property type="match status" value="1"/>
</dbReference>
<dbReference type="Pfam" id="PF13640">
    <property type="entry name" value="2OG-FeII_Oxy_3"/>
    <property type="match status" value="1"/>
</dbReference>
<keyword evidence="9" id="KW-1185">Reference proteome</keyword>
<comment type="cofactor">
    <cofactor evidence="1">
        <name>L-ascorbate</name>
        <dbReference type="ChEBI" id="CHEBI:38290"/>
    </cofactor>
</comment>
<dbReference type="InterPro" id="IPR051559">
    <property type="entry name" value="HIF_prolyl_hydroxylases"/>
</dbReference>
<reference evidence="8 9" key="1">
    <citation type="submission" date="2011-10" db="EMBL/GenBank/DDBJ databases">
        <authorList>
            <person name="Genoscope - CEA"/>
        </authorList>
    </citation>
    <scope>NUCLEOTIDE SEQUENCE [LARGE SCALE GENOMIC DNA]</scope>
    <source>
        <strain evidence="8 9">RCC 1105</strain>
    </source>
</reference>
<dbReference type="Proteomes" id="UP000198341">
    <property type="component" value="Chromosome 4"/>
</dbReference>
<dbReference type="EMBL" id="FO082275">
    <property type="protein sequence ID" value="CCO16273.1"/>
    <property type="molecule type" value="Genomic_DNA"/>
</dbReference>
<evidence type="ECO:0000256" key="6">
    <source>
        <dbReference type="ARBA" id="ARBA00023004"/>
    </source>
</evidence>
<keyword evidence="4" id="KW-0223">Dioxygenase</keyword>
<sequence length="458" mass="52186">MRRNTTSAISSSLREAPLLFPRFDRWGLLSGGKTSFVVASSSLKSSSFANYYSHHHHRRSVVVVAKKRFTTTTTTRRGGFDEQWLRERWTVAYAVAVRDAFQAKTSKCEEEPALRAVLEVKEALEKETKKEEMKFKAITFALSSLASREMLMAELNIAQNEDEVTRVLNLAKRLADAGASSAHFARALAFEVLKANVPARAVEKSLIGEKLMRPEVRRYENDILWSITVPSEKIVLSREEIRNEMHRKGYVVIDGVLGEKNSKICEEAAMKFYESDPGTRKFKSGELAYEEKNDATTQKKEGKYRDDEIAWLTGDERPVALGALSQFLRDTLGDILCNVFNEKKDGSNKHLLLSPTDYHSNVMLSVYSSNRGGFVKHLDHDDASDPRKISAVYYLNSQWNENENRGALLLYPEGGEDSTPVRVNPIRDRLVLFWSDTMYHAVEPSERRKRFACSFWYL</sequence>
<dbReference type="RefSeq" id="XP_007513748.1">
    <property type="nucleotide sequence ID" value="XM_007513686.1"/>
</dbReference>
<dbReference type="GO" id="GO:0008198">
    <property type="term" value="F:ferrous iron binding"/>
    <property type="evidence" value="ECO:0007669"/>
    <property type="project" value="TreeGrafter"/>
</dbReference>
<dbReference type="eggNOG" id="KOG3710">
    <property type="taxonomic scope" value="Eukaryota"/>
</dbReference>
<dbReference type="InterPro" id="IPR044862">
    <property type="entry name" value="Pro_4_hyd_alph_FE2OG_OXY"/>
</dbReference>
<evidence type="ECO:0000256" key="1">
    <source>
        <dbReference type="ARBA" id="ARBA00001961"/>
    </source>
</evidence>
<protein>
    <submittedName>
        <fullName evidence="8">Egl nine homolog 3</fullName>
    </submittedName>
</protein>
<dbReference type="PROSITE" id="PS51471">
    <property type="entry name" value="FE2OG_OXY"/>
    <property type="match status" value="1"/>
</dbReference>